<reference evidence="1 2" key="1">
    <citation type="journal article" date="2020" name="Microb. Genom.">
        <title>Genetic diversity of clinical and environmental Mucorales isolates obtained from an investigation of mucormycosis cases among solid organ transplant recipients.</title>
        <authorList>
            <person name="Nguyen M.H."/>
            <person name="Kaul D."/>
            <person name="Muto C."/>
            <person name="Cheng S.J."/>
            <person name="Richter R.A."/>
            <person name="Bruno V.M."/>
            <person name="Liu G."/>
            <person name="Beyhan S."/>
            <person name="Sundermann A.J."/>
            <person name="Mounaud S."/>
            <person name="Pasculle A.W."/>
            <person name="Nierman W.C."/>
            <person name="Driscoll E."/>
            <person name="Cumbie R."/>
            <person name="Clancy C.J."/>
            <person name="Dupont C.L."/>
        </authorList>
    </citation>
    <scope>NUCLEOTIDE SEQUENCE [LARGE SCALE GENOMIC DNA]</scope>
    <source>
        <strain evidence="1 2">GL24</strain>
    </source>
</reference>
<comment type="caution">
    <text evidence="1">The sequence shown here is derived from an EMBL/GenBank/DDBJ whole genome shotgun (WGS) entry which is preliminary data.</text>
</comment>
<evidence type="ECO:0000313" key="2">
    <source>
        <dbReference type="Proteomes" id="UP000740926"/>
    </source>
</evidence>
<protein>
    <submittedName>
        <fullName evidence="1">Uncharacterized protein</fullName>
    </submittedName>
</protein>
<sequence length="132" mass="14400">MVLPSGTRIERDRCGDLNRNNSSTDGGFSVVGSKAVTLTGNCSAAMVFFPATFYLVDRATLPEDYGYTASPVAVTNPVGGRPGTLYKYEIKLANFGNNTAKYNQAMGNFARWFSLYRTHQPASRLVPHQQPA</sequence>
<gene>
    <name evidence="1" type="ORF">G6F50_016312</name>
</gene>
<keyword evidence="2" id="KW-1185">Reference proteome</keyword>
<dbReference type="EMBL" id="JAANIU010010085">
    <property type="protein sequence ID" value="KAG1532189.1"/>
    <property type="molecule type" value="Genomic_DNA"/>
</dbReference>
<proteinExistence type="predicted"/>
<dbReference type="AlphaFoldDB" id="A0A9P6XU48"/>
<name>A0A9P6XU48_9FUNG</name>
<evidence type="ECO:0000313" key="1">
    <source>
        <dbReference type="EMBL" id="KAG1532189.1"/>
    </source>
</evidence>
<accession>A0A9P6XU48</accession>
<organism evidence="1 2">
    <name type="scientific">Rhizopus delemar</name>
    <dbReference type="NCBI Taxonomy" id="936053"/>
    <lineage>
        <taxon>Eukaryota</taxon>
        <taxon>Fungi</taxon>
        <taxon>Fungi incertae sedis</taxon>
        <taxon>Mucoromycota</taxon>
        <taxon>Mucoromycotina</taxon>
        <taxon>Mucoromycetes</taxon>
        <taxon>Mucorales</taxon>
        <taxon>Mucorineae</taxon>
        <taxon>Rhizopodaceae</taxon>
        <taxon>Rhizopus</taxon>
    </lineage>
</organism>
<dbReference type="Proteomes" id="UP000740926">
    <property type="component" value="Unassembled WGS sequence"/>
</dbReference>